<dbReference type="HOGENOM" id="CLU_1756966_0_0_6"/>
<dbReference type="OrthoDB" id="9781481at2"/>
<organism evidence="1 2">
    <name type="scientific">Nitrosococcus oceani C-27</name>
    <dbReference type="NCBI Taxonomy" id="314279"/>
    <lineage>
        <taxon>Bacteria</taxon>
        <taxon>Pseudomonadati</taxon>
        <taxon>Pseudomonadota</taxon>
        <taxon>Gammaproteobacteria</taxon>
        <taxon>Chromatiales</taxon>
        <taxon>Chromatiaceae</taxon>
        <taxon>Nitrosococcus</taxon>
    </lineage>
</organism>
<reference evidence="1 2" key="1">
    <citation type="submission" date="2014-07" db="EMBL/GenBank/DDBJ databases">
        <title>Comparative analysis of Nitrosococcus oceani genome inventories of strains from Pacific and Atlantic gyres.</title>
        <authorList>
            <person name="Lim C.K."/>
            <person name="Wang L."/>
            <person name="Sayavedra-Soto L.A."/>
            <person name="Klotz M.G."/>
        </authorList>
    </citation>
    <scope>NUCLEOTIDE SEQUENCE [LARGE SCALE GENOMIC DNA]</scope>
    <source>
        <strain evidence="1 2">C-27</strain>
    </source>
</reference>
<accession>A0A0E2YZJ0</accession>
<sequence>MKPKFWKLSQGTAEFGVNQIIESIDQRLVYVHKDTKAKATSNKSQAQQFIDAKIGDYFYLTHGNAGIYELGQFTGPANIFSSRCEGWLDRPFRFISASISKEKYMGQKKWWAPSDNSTFTPVPDNELALFEKEILTPFFSIDLSKFGVKIS</sequence>
<protein>
    <recommendedName>
        <fullName evidence="3">EVE domain-containing protein</fullName>
    </recommendedName>
</protein>
<gene>
    <name evidence="1" type="ORF">IB75_14560</name>
</gene>
<comment type="caution">
    <text evidence="1">The sequence shown here is derived from an EMBL/GenBank/DDBJ whole genome shotgun (WGS) entry which is preliminary data.</text>
</comment>
<dbReference type="Proteomes" id="UP000028839">
    <property type="component" value="Unassembled WGS sequence"/>
</dbReference>
<evidence type="ECO:0000313" key="1">
    <source>
        <dbReference type="EMBL" id="KFI18361.1"/>
    </source>
</evidence>
<evidence type="ECO:0000313" key="2">
    <source>
        <dbReference type="Proteomes" id="UP000028839"/>
    </source>
</evidence>
<proteinExistence type="predicted"/>
<evidence type="ECO:0008006" key="3">
    <source>
        <dbReference type="Google" id="ProtNLM"/>
    </source>
</evidence>
<dbReference type="AlphaFoldDB" id="A0A0E2YZJ0"/>
<dbReference type="EMBL" id="JPGN01000083">
    <property type="protein sequence ID" value="KFI18361.1"/>
    <property type="molecule type" value="Genomic_DNA"/>
</dbReference>
<name>A0A0E2YZJ0_9GAMM</name>